<evidence type="ECO:0000256" key="15">
    <source>
        <dbReference type="ARBA" id="ARBA00073143"/>
    </source>
</evidence>
<dbReference type="SMART" id="SM00387">
    <property type="entry name" value="HATPase_c"/>
    <property type="match status" value="1"/>
</dbReference>
<dbReference type="InterPro" id="IPR036890">
    <property type="entry name" value="HATPase_C_sf"/>
</dbReference>
<evidence type="ECO:0000256" key="17">
    <source>
        <dbReference type="SAM" id="Phobius"/>
    </source>
</evidence>
<evidence type="ECO:0000313" key="19">
    <source>
        <dbReference type="EMBL" id="TCN85371.1"/>
    </source>
</evidence>
<feature type="transmembrane region" description="Helical" evidence="17">
    <location>
        <begin position="308"/>
        <end position="327"/>
    </location>
</feature>
<dbReference type="InterPro" id="IPR029151">
    <property type="entry name" value="Sensor-like_sf"/>
</dbReference>
<evidence type="ECO:0000256" key="5">
    <source>
        <dbReference type="ARBA" id="ARBA00022519"/>
    </source>
</evidence>
<keyword evidence="16" id="KW-0175">Coiled coil</keyword>
<evidence type="ECO:0000256" key="7">
    <source>
        <dbReference type="ARBA" id="ARBA00022679"/>
    </source>
</evidence>
<accession>A0A4R2FLL5</accession>
<feature type="transmembrane region" description="Helical" evidence="17">
    <location>
        <begin position="12"/>
        <end position="31"/>
    </location>
</feature>
<keyword evidence="7" id="KW-0808">Transferase</keyword>
<dbReference type="Gene3D" id="3.30.565.10">
    <property type="entry name" value="Histidine kinase-like ATPase, C-terminal domain"/>
    <property type="match status" value="1"/>
</dbReference>
<dbReference type="GO" id="GO:0005886">
    <property type="term" value="C:plasma membrane"/>
    <property type="evidence" value="ECO:0007669"/>
    <property type="project" value="UniProtKB-SubCell"/>
</dbReference>
<dbReference type="CDD" id="cd00075">
    <property type="entry name" value="HATPase"/>
    <property type="match status" value="1"/>
</dbReference>
<evidence type="ECO:0000256" key="2">
    <source>
        <dbReference type="ARBA" id="ARBA00004429"/>
    </source>
</evidence>
<evidence type="ECO:0000256" key="4">
    <source>
        <dbReference type="ARBA" id="ARBA00022475"/>
    </source>
</evidence>
<evidence type="ECO:0000259" key="18">
    <source>
        <dbReference type="PROSITE" id="PS50109"/>
    </source>
</evidence>
<keyword evidence="10 19" id="KW-0418">Kinase</keyword>
<evidence type="ECO:0000256" key="14">
    <source>
        <dbReference type="ARBA" id="ARBA00023136"/>
    </source>
</evidence>
<evidence type="ECO:0000256" key="6">
    <source>
        <dbReference type="ARBA" id="ARBA00022553"/>
    </source>
</evidence>
<dbReference type="GO" id="GO:0000155">
    <property type="term" value="F:phosphorelay sensor kinase activity"/>
    <property type="evidence" value="ECO:0007669"/>
    <property type="project" value="InterPro"/>
</dbReference>
<evidence type="ECO:0000256" key="1">
    <source>
        <dbReference type="ARBA" id="ARBA00000085"/>
    </source>
</evidence>
<name>A0A4R2FLL5_9GAMM</name>
<dbReference type="InterPro" id="IPR017055">
    <property type="entry name" value="Sig_transdc_His_kinase_DctB"/>
</dbReference>
<dbReference type="Gene3D" id="1.10.287.130">
    <property type="match status" value="1"/>
</dbReference>
<comment type="caution">
    <text evidence="19">The sequence shown here is derived from an EMBL/GenBank/DDBJ whole genome shotgun (WGS) entry which is preliminary data.</text>
</comment>
<evidence type="ECO:0000256" key="16">
    <source>
        <dbReference type="SAM" id="Coils"/>
    </source>
</evidence>
<dbReference type="PROSITE" id="PS50109">
    <property type="entry name" value="HIS_KIN"/>
    <property type="match status" value="1"/>
</dbReference>
<dbReference type="SUPFAM" id="SSF47384">
    <property type="entry name" value="Homodimeric domain of signal transducing histidine kinase"/>
    <property type="match status" value="1"/>
</dbReference>
<keyword evidence="5" id="KW-0997">Cell inner membrane</keyword>
<keyword evidence="20" id="KW-1185">Reference proteome</keyword>
<evidence type="ECO:0000256" key="10">
    <source>
        <dbReference type="ARBA" id="ARBA00022777"/>
    </source>
</evidence>
<gene>
    <name evidence="19" type="ORF">EDC91_10922</name>
</gene>
<dbReference type="EMBL" id="SLWF01000009">
    <property type="protein sequence ID" value="TCN85371.1"/>
    <property type="molecule type" value="Genomic_DNA"/>
</dbReference>
<dbReference type="Gene3D" id="3.30.450.20">
    <property type="entry name" value="PAS domain"/>
    <property type="match status" value="2"/>
</dbReference>
<dbReference type="PANTHER" id="PTHR43065">
    <property type="entry name" value="SENSOR HISTIDINE KINASE"/>
    <property type="match status" value="1"/>
</dbReference>
<feature type="coiled-coil region" evidence="16">
    <location>
        <begin position="333"/>
        <end position="374"/>
    </location>
</feature>
<organism evidence="19 20">
    <name type="scientific">Shewanella fodinae</name>
    <dbReference type="NCBI Taxonomy" id="552357"/>
    <lineage>
        <taxon>Bacteria</taxon>
        <taxon>Pseudomonadati</taxon>
        <taxon>Pseudomonadota</taxon>
        <taxon>Gammaproteobacteria</taxon>
        <taxon>Alteromonadales</taxon>
        <taxon>Shewanellaceae</taxon>
        <taxon>Shewanella</taxon>
    </lineage>
</organism>
<keyword evidence="14 17" id="KW-0472">Membrane</keyword>
<dbReference type="Pfam" id="PF02518">
    <property type="entry name" value="HATPase_c"/>
    <property type="match status" value="1"/>
</dbReference>
<dbReference type="Pfam" id="PF00512">
    <property type="entry name" value="HisKA"/>
    <property type="match status" value="1"/>
</dbReference>
<dbReference type="AlphaFoldDB" id="A0A4R2FLL5"/>
<dbReference type="InterPro" id="IPR036097">
    <property type="entry name" value="HisK_dim/P_sf"/>
</dbReference>
<keyword evidence="9" id="KW-0547">Nucleotide-binding</keyword>
<dbReference type="PANTHER" id="PTHR43065:SF46">
    <property type="entry name" value="C4-DICARBOXYLATE TRANSPORT SENSOR PROTEIN DCTB"/>
    <property type="match status" value="1"/>
</dbReference>
<evidence type="ECO:0000256" key="3">
    <source>
        <dbReference type="ARBA" id="ARBA00012438"/>
    </source>
</evidence>
<evidence type="ECO:0000256" key="12">
    <source>
        <dbReference type="ARBA" id="ARBA00022989"/>
    </source>
</evidence>
<keyword evidence="6" id="KW-0597">Phosphoprotein</keyword>
<dbReference type="FunFam" id="3.30.450.20:FF:000127">
    <property type="entry name" value="C4-dicarboxylate transport sensor protein"/>
    <property type="match status" value="1"/>
</dbReference>
<keyword evidence="11" id="KW-0067">ATP-binding</keyword>
<dbReference type="Proteomes" id="UP000294832">
    <property type="component" value="Unassembled WGS sequence"/>
</dbReference>
<keyword evidence="12 17" id="KW-1133">Transmembrane helix</keyword>
<comment type="catalytic activity">
    <reaction evidence="1">
        <text>ATP + protein L-histidine = ADP + protein N-phospho-L-histidine.</text>
        <dbReference type="EC" id="2.7.13.3"/>
    </reaction>
</comment>
<evidence type="ECO:0000256" key="9">
    <source>
        <dbReference type="ARBA" id="ARBA00022741"/>
    </source>
</evidence>
<comment type="subcellular location">
    <subcellularLocation>
        <location evidence="2">Cell inner membrane</location>
        <topology evidence="2">Multi-pass membrane protein</topology>
    </subcellularLocation>
</comment>
<dbReference type="FunFam" id="1.10.287.130:FF:000049">
    <property type="entry name" value="C4-dicarboxylate transport sensor protein DctB"/>
    <property type="match status" value="1"/>
</dbReference>
<dbReference type="Pfam" id="PF02743">
    <property type="entry name" value="dCache_1"/>
    <property type="match status" value="1"/>
</dbReference>
<protein>
    <recommendedName>
        <fullName evidence="15">C4-dicarboxylate transport sensor protein DctB</fullName>
        <ecNumber evidence="3">2.7.13.3</ecNumber>
    </recommendedName>
</protein>
<reference evidence="19 20" key="1">
    <citation type="submission" date="2019-03" db="EMBL/GenBank/DDBJ databases">
        <title>Freshwater and sediment microbial communities from various areas in North America, analyzing microbe dynamics in response to fracking.</title>
        <authorList>
            <person name="Lamendella R."/>
        </authorList>
    </citation>
    <scope>NUCLEOTIDE SEQUENCE [LARGE SCALE GENOMIC DNA]</scope>
    <source>
        <strain evidence="19 20">74A</strain>
    </source>
</reference>
<keyword evidence="13" id="KW-0902">Two-component regulatory system</keyword>
<dbReference type="CDD" id="cd00082">
    <property type="entry name" value="HisKA"/>
    <property type="match status" value="1"/>
</dbReference>
<dbReference type="GO" id="GO:0005524">
    <property type="term" value="F:ATP binding"/>
    <property type="evidence" value="ECO:0007669"/>
    <property type="project" value="UniProtKB-KW"/>
</dbReference>
<dbReference type="PRINTS" id="PR00344">
    <property type="entry name" value="BCTRLSENSOR"/>
</dbReference>
<sequence>MQTQSSTRKRLLISILLISGLFITLRLTYWYHLEQGFSRALPLASRQLEEVINFIDGALIRYESIPHVLSTNPLLAKALRHSDDHTEIQHINRYFEEIQHVTEASDIYLLNKNGDAVAASNWQKPYSFIGQNYAFRPYYTEAVAGRLGSYYAVGTSSDTRGFYFSYPIQEKAEILGVIVVKVDIADIEAQLTGLAKSGQYELAISGDDQVIFVASIESWRLKSLVPLDDNSQQIIYKSRRYANRIISALTLKPPYAPFEHSEKTPIYQIPNDSGKAQYIDTRSEMTKAGWNVHVMTPVKPLYTSLPPLLMLSACLYLLAALGLLFSLERRKNMRRMQQAQQLLEQRVQERTRELQDANDKLQETRDELVQAAKLTVIGSLSASINHEINQPLAALRSYAQNTQTLLTRNMQEKAQENLATIISLADRLAEIVAQFKSFTRKTKGQDKLTDLRVAVEDALTIVTPEIEKQQVQLQLQLPDAPLRFFGDKVRLQQVLVNLISNAITAMQHSPTRQLTITISAGEQLCIQIRDSGPGVNESQMEKIFEPYFTTSQRQGLGLGLSISRRIVESMNGSITVANAIDGGAEFKILLPLCPAEENV</sequence>
<dbReference type="OrthoDB" id="9772100at2"/>
<dbReference type="InterPro" id="IPR005467">
    <property type="entry name" value="His_kinase_dom"/>
</dbReference>
<proteinExistence type="predicted"/>
<evidence type="ECO:0000256" key="13">
    <source>
        <dbReference type="ARBA" id="ARBA00023012"/>
    </source>
</evidence>
<dbReference type="InterPro" id="IPR003594">
    <property type="entry name" value="HATPase_dom"/>
</dbReference>
<keyword evidence="4" id="KW-1003">Cell membrane</keyword>
<dbReference type="EC" id="2.7.13.3" evidence="3"/>
<evidence type="ECO:0000256" key="11">
    <source>
        <dbReference type="ARBA" id="ARBA00022840"/>
    </source>
</evidence>
<dbReference type="PIRSF" id="PIRSF036431">
    <property type="entry name" value="STHK_DctB"/>
    <property type="match status" value="1"/>
</dbReference>
<dbReference type="InterPro" id="IPR033479">
    <property type="entry name" value="dCache_1"/>
</dbReference>
<dbReference type="InterPro" id="IPR003661">
    <property type="entry name" value="HisK_dim/P_dom"/>
</dbReference>
<evidence type="ECO:0000256" key="8">
    <source>
        <dbReference type="ARBA" id="ARBA00022692"/>
    </source>
</evidence>
<dbReference type="RefSeq" id="WP_133038721.1">
    <property type="nucleotide sequence ID" value="NZ_SLWF01000009.1"/>
</dbReference>
<feature type="domain" description="Histidine kinase" evidence="18">
    <location>
        <begin position="383"/>
        <end position="594"/>
    </location>
</feature>
<dbReference type="SUPFAM" id="SSF103190">
    <property type="entry name" value="Sensory domain-like"/>
    <property type="match status" value="1"/>
</dbReference>
<dbReference type="SUPFAM" id="SSF55874">
    <property type="entry name" value="ATPase domain of HSP90 chaperone/DNA topoisomerase II/histidine kinase"/>
    <property type="match status" value="1"/>
</dbReference>
<keyword evidence="8 17" id="KW-0812">Transmembrane</keyword>
<dbReference type="InterPro" id="IPR004358">
    <property type="entry name" value="Sig_transdc_His_kin-like_C"/>
</dbReference>
<dbReference type="SMART" id="SM00388">
    <property type="entry name" value="HisKA"/>
    <property type="match status" value="1"/>
</dbReference>
<evidence type="ECO:0000313" key="20">
    <source>
        <dbReference type="Proteomes" id="UP000294832"/>
    </source>
</evidence>